<accession>A0A9P6VHS9</accession>
<dbReference type="AlphaFoldDB" id="A0A9P6VHS9"/>
<keyword evidence="4" id="KW-0539">Nucleus</keyword>
<sequence length="1054" mass="117973">MATLENGQLPTSLEEVEALVIQLYLPGAPDKVVKTQETLQKLQRSPQGWQLANSLLENKVESVRFFGALTYIVKLNTDSKSLGDQDAQALLQNLIGWLIRCLQNGEGALVLRKLCSTLVAYFLQFSMSWTRCVRHLLYCLNQNEAMPYQSLSGAPDTPVLIDSLSHDKAVVLFWFAATLVDEVGKTDSNAIKQLSGTVVNFLLFLLTFVRHKFHRRVIPNVTDIVPLVEKYISSDSISQLNVKARQEAMRCFQACVSYSHRAFIDDEIVLDPLRNLMKSAIMCLVDENLYEIAVELVSDTLGNYSRFLHKEDFTLLHSLFNSTWAQERYQRLIGGDFDFDSLQFGQFMIAFGDATVQDLAQKVDEDPHCRQFLSALVGLLAAEGHIVNEDKIFVPALEFWQTFLETMIDETYSAEGNKNPSWFPTATTYLMEAAHKCWRKMQFPPTSEFKSWDSVDRTGFKDARRDVSDLIENLYIITGIPILSVFIDLTQQSLSSGNWVELEASLDCLANFPDCISEHSERDAYLNRVFSPALFDLFSAPNTEIPTRAMQAFLHLVNGYADYFATQTKYLPRALNVAFSAVSSPALVQTASEMIVQLCGDCRTILIPELGAFLQQYRNMADSSLSTRAKQAICQSVASVIQAIPAEELQVAPLEQLLYFIEADIEQCLRMFSAGLYTVVAPNITATYPANISEMDWQAAYGLCINALRCLEGVAKGLQAPMDQPVDLEKETSTFWVDGKGSVTQQRIMSMMTRVYDVFRDQSEVVEVCCHVFRAGFVERSGGFAFPLEIIAQFLMRADIHTPRLGLIISTSCSLLSSTKSGPRADQVIDALVRWITHLLQTQGGKLFSPLKKSTADWCVDPGNDPEIAQNSIEFLSRLIPTYLNVLLRHQPPASAEFLFMFTLKALTGNDPLPKIAAADFWSNFLASSNTSSSEQDLIQSAIQHLGPLLAKALIYNIGGNASRSELDKLSEPLRKLVVSQAQSKSWLDAALRDDAFDGEKVAIKDRLLFLQKVMTYEVDVLTLWCSLRGARGTNTVVREFWIACRGTNFAYTS</sequence>
<dbReference type="Gene3D" id="1.25.10.10">
    <property type="entry name" value="Leucine-rich Repeat Variant"/>
    <property type="match status" value="1"/>
</dbReference>
<dbReference type="GO" id="GO:0005737">
    <property type="term" value="C:cytoplasm"/>
    <property type="evidence" value="ECO:0007669"/>
    <property type="project" value="TreeGrafter"/>
</dbReference>
<comment type="subcellular location">
    <subcellularLocation>
        <location evidence="1">Nucleus</location>
    </subcellularLocation>
</comment>
<evidence type="ECO:0000256" key="4">
    <source>
        <dbReference type="ARBA" id="ARBA00023242"/>
    </source>
</evidence>
<evidence type="ECO:0000256" key="2">
    <source>
        <dbReference type="ARBA" id="ARBA00007991"/>
    </source>
</evidence>
<evidence type="ECO:0000256" key="1">
    <source>
        <dbReference type="ARBA" id="ARBA00004123"/>
    </source>
</evidence>
<comment type="caution">
    <text evidence="5">The sequence shown here is derived from an EMBL/GenBank/DDBJ whole genome shotgun (WGS) entry which is preliminary data.</text>
</comment>
<name>A0A9P6VHS9_9HELO</name>
<keyword evidence="3" id="KW-0813">Transport</keyword>
<dbReference type="GO" id="GO:0006606">
    <property type="term" value="P:protein import into nucleus"/>
    <property type="evidence" value="ECO:0007669"/>
    <property type="project" value="TreeGrafter"/>
</dbReference>
<dbReference type="InterPro" id="IPR011989">
    <property type="entry name" value="ARM-like"/>
</dbReference>
<dbReference type="InterPro" id="IPR051345">
    <property type="entry name" value="Importin_beta-like_NTR"/>
</dbReference>
<organism evidence="5 6">
    <name type="scientific">Hyphodiscus hymeniophilus</name>
    <dbReference type="NCBI Taxonomy" id="353542"/>
    <lineage>
        <taxon>Eukaryota</taxon>
        <taxon>Fungi</taxon>
        <taxon>Dikarya</taxon>
        <taxon>Ascomycota</taxon>
        <taxon>Pezizomycotina</taxon>
        <taxon>Leotiomycetes</taxon>
        <taxon>Helotiales</taxon>
        <taxon>Hyphodiscaceae</taxon>
        <taxon>Hyphodiscus</taxon>
    </lineage>
</organism>
<gene>
    <name evidence="5" type="ORF">D0Z07_5174</name>
</gene>
<dbReference type="Pfam" id="PF18806">
    <property type="entry name" value="Importin_rep_3"/>
    <property type="match status" value="1"/>
</dbReference>
<dbReference type="SUPFAM" id="SSF48371">
    <property type="entry name" value="ARM repeat"/>
    <property type="match status" value="1"/>
</dbReference>
<dbReference type="InterPro" id="IPR040520">
    <property type="entry name" value="Importin_rep_3"/>
</dbReference>
<dbReference type="GO" id="GO:0005634">
    <property type="term" value="C:nucleus"/>
    <property type="evidence" value="ECO:0007669"/>
    <property type="project" value="UniProtKB-SubCell"/>
</dbReference>
<dbReference type="Proteomes" id="UP000785200">
    <property type="component" value="Unassembled WGS sequence"/>
</dbReference>
<protein>
    <submittedName>
        <fullName evidence="5">Karyopherin</fullName>
    </submittedName>
</protein>
<reference evidence="5" key="1">
    <citation type="submission" date="2019-07" db="EMBL/GenBank/DDBJ databases">
        <title>Hyphodiscus hymeniophilus genome sequencing and assembly.</title>
        <authorList>
            <person name="Kramer G."/>
            <person name="Nodwell J."/>
        </authorList>
    </citation>
    <scope>NUCLEOTIDE SEQUENCE</scope>
    <source>
        <strain evidence="5">ATCC 34498</strain>
    </source>
</reference>
<proteinExistence type="inferred from homology"/>
<evidence type="ECO:0000256" key="3">
    <source>
        <dbReference type="ARBA" id="ARBA00022448"/>
    </source>
</evidence>
<dbReference type="OrthoDB" id="2016913at2759"/>
<evidence type="ECO:0000313" key="5">
    <source>
        <dbReference type="EMBL" id="KAG0648341.1"/>
    </source>
</evidence>
<comment type="similarity">
    <text evidence="2">Belongs to the importin beta family.</text>
</comment>
<dbReference type="PANTHER" id="PTHR12363">
    <property type="entry name" value="TRANSPORTIN 3 AND IMPORTIN 13"/>
    <property type="match status" value="1"/>
</dbReference>
<dbReference type="PANTHER" id="PTHR12363:SF33">
    <property type="entry name" value="IMPORTIN-13"/>
    <property type="match status" value="1"/>
</dbReference>
<dbReference type="EMBL" id="VNKQ01000010">
    <property type="protein sequence ID" value="KAG0648341.1"/>
    <property type="molecule type" value="Genomic_DNA"/>
</dbReference>
<evidence type="ECO:0000313" key="6">
    <source>
        <dbReference type="Proteomes" id="UP000785200"/>
    </source>
</evidence>
<keyword evidence="6" id="KW-1185">Reference proteome</keyword>
<dbReference type="InterPro" id="IPR016024">
    <property type="entry name" value="ARM-type_fold"/>
</dbReference>